<dbReference type="EMBL" id="FNFI01000010">
    <property type="protein sequence ID" value="SDK55221.1"/>
    <property type="molecule type" value="Genomic_DNA"/>
</dbReference>
<keyword evidence="5" id="KW-1185">Reference proteome</keyword>
<dbReference type="Proteomes" id="UP001519348">
    <property type="component" value="Unassembled WGS sequence"/>
</dbReference>
<reference evidence="2 5" key="3">
    <citation type="submission" date="2021-03" db="EMBL/GenBank/DDBJ databases">
        <title>Genomic Encyclopedia of Type Strains, Phase IV (KMG-IV): sequencing the most valuable type-strain genomes for metagenomic binning, comparative biology and taxonomic classification.</title>
        <authorList>
            <person name="Goeker M."/>
        </authorList>
    </citation>
    <scope>NUCLEOTIDE SEQUENCE [LARGE SCALE GENOMIC DNA]</scope>
    <source>
        <strain evidence="2 5">DSM 22420</strain>
    </source>
</reference>
<evidence type="ECO:0000313" key="5">
    <source>
        <dbReference type="Proteomes" id="UP001519348"/>
    </source>
</evidence>
<dbReference type="EMBL" id="JAGGKN010000005">
    <property type="protein sequence ID" value="MBP1952663.1"/>
    <property type="molecule type" value="Genomic_DNA"/>
</dbReference>
<protein>
    <submittedName>
        <fullName evidence="3">Gas vesicle protein</fullName>
    </submittedName>
</protein>
<proteinExistence type="predicted"/>
<dbReference type="Pfam" id="PF12732">
    <property type="entry name" value="YtxH"/>
    <property type="match status" value="1"/>
</dbReference>
<dbReference type="InterPro" id="IPR024623">
    <property type="entry name" value="YtxH"/>
</dbReference>
<dbReference type="STRING" id="586411.SAMN05216187_11052"/>
<reference evidence="4" key="1">
    <citation type="submission" date="2016-10" db="EMBL/GenBank/DDBJ databases">
        <authorList>
            <person name="Varghese N."/>
            <person name="Submissions S."/>
        </authorList>
    </citation>
    <scope>NUCLEOTIDE SEQUENCE [LARGE SCALE GENOMIC DNA]</scope>
    <source>
        <strain evidence="4">CGMCC 1.8911</strain>
    </source>
</reference>
<evidence type="ECO:0000313" key="4">
    <source>
        <dbReference type="Proteomes" id="UP000242700"/>
    </source>
</evidence>
<name>A0A1G9CU35_9STAP</name>
<dbReference type="Proteomes" id="UP000242700">
    <property type="component" value="Unassembled WGS sequence"/>
</dbReference>
<evidence type="ECO:0000256" key="1">
    <source>
        <dbReference type="SAM" id="MobiDB-lite"/>
    </source>
</evidence>
<accession>A0A1G9CU35</accession>
<reference evidence="3" key="2">
    <citation type="submission" date="2016-10" db="EMBL/GenBank/DDBJ databases">
        <authorList>
            <person name="de Groot N.N."/>
        </authorList>
    </citation>
    <scope>NUCLEOTIDE SEQUENCE [LARGE SCALE GENOMIC DNA]</scope>
    <source>
        <strain evidence="3">CGMCC 1.8911</strain>
    </source>
</reference>
<evidence type="ECO:0000313" key="2">
    <source>
        <dbReference type="EMBL" id="MBP1952663.1"/>
    </source>
</evidence>
<organism evidence="3 4">
    <name type="scientific">Jeotgalicoccus aerolatus</name>
    <dbReference type="NCBI Taxonomy" id="709510"/>
    <lineage>
        <taxon>Bacteria</taxon>
        <taxon>Bacillati</taxon>
        <taxon>Bacillota</taxon>
        <taxon>Bacilli</taxon>
        <taxon>Bacillales</taxon>
        <taxon>Staphylococcaceae</taxon>
        <taxon>Jeotgalicoccus</taxon>
    </lineage>
</organism>
<sequence length="127" mass="13857">MKLKNIGVGFAVGVTGGMLISFLNAPKSGKELQQSLKTGSNDLKSQMDQLKIEGEEIKNSFLKTKHESSEVFSTLGDEVKSMISNFQADINPNIERLQSNIENISNKADSAVSEMTGDSKKDEDSKE</sequence>
<feature type="region of interest" description="Disordered" evidence="1">
    <location>
        <begin position="105"/>
        <end position="127"/>
    </location>
</feature>
<feature type="compositionally biased region" description="Basic and acidic residues" evidence="1">
    <location>
        <begin position="117"/>
        <end position="127"/>
    </location>
</feature>
<dbReference type="RefSeq" id="WP_092599012.1">
    <property type="nucleotide sequence ID" value="NZ_BMCN01000001.1"/>
</dbReference>
<dbReference type="AlphaFoldDB" id="A0A1G9CU35"/>
<gene>
    <name evidence="2" type="ORF">J2Z27_001711</name>
    <name evidence="3" type="ORF">SAMN05216187_11052</name>
</gene>
<evidence type="ECO:0000313" key="3">
    <source>
        <dbReference type="EMBL" id="SDK55221.1"/>
    </source>
</evidence>
<dbReference type="OrthoDB" id="2411228at2"/>